<gene>
    <name evidence="4" type="ORF">FIESC28_02495</name>
</gene>
<evidence type="ECO:0000256" key="2">
    <source>
        <dbReference type="SAM" id="SignalP"/>
    </source>
</evidence>
<feature type="domain" description="Apple" evidence="3">
    <location>
        <begin position="348"/>
        <end position="425"/>
    </location>
</feature>
<evidence type="ECO:0000313" key="4">
    <source>
        <dbReference type="EMBL" id="RBR24722.1"/>
    </source>
</evidence>
<feature type="chain" id="PRO_5016586359" description="Apple domain-containing protein" evidence="2">
    <location>
        <begin position="22"/>
        <end position="435"/>
    </location>
</feature>
<name>A0A366S6U1_9HYPO</name>
<dbReference type="Proteomes" id="UP000253153">
    <property type="component" value="Unassembled WGS sequence"/>
</dbReference>
<protein>
    <recommendedName>
        <fullName evidence="3">Apple domain-containing protein</fullName>
    </recommendedName>
</protein>
<dbReference type="GeneID" id="41991940"/>
<accession>A0A366S6U1</accession>
<dbReference type="EMBL" id="QKXC01000052">
    <property type="protein sequence ID" value="RBR24722.1"/>
    <property type="molecule type" value="Genomic_DNA"/>
</dbReference>
<proteinExistence type="predicted"/>
<evidence type="ECO:0000313" key="5">
    <source>
        <dbReference type="Proteomes" id="UP000253153"/>
    </source>
</evidence>
<evidence type="ECO:0000259" key="3">
    <source>
        <dbReference type="PROSITE" id="PS50948"/>
    </source>
</evidence>
<reference evidence="4 5" key="1">
    <citation type="submission" date="2018-06" db="EMBL/GenBank/DDBJ databases">
        <title>Fusarium incarnatum-equiseti species complex species 28.</title>
        <authorList>
            <person name="Gardiner D.M."/>
        </authorList>
    </citation>
    <scope>NUCLEOTIDE SEQUENCE [LARGE SCALE GENOMIC DNA]</scope>
    <source>
        <strain evidence="4 5">FIESC_28</strain>
    </source>
</reference>
<dbReference type="PROSITE" id="PS50948">
    <property type="entry name" value="PAN"/>
    <property type="match status" value="2"/>
</dbReference>
<feature type="domain" description="Apple" evidence="3">
    <location>
        <begin position="266"/>
        <end position="335"/>
    </location>
</feature>
<evidence type="ECO:0000256" key="1">
    <source>
        <dbReference type="SAM" id="MobiDB-lite"/>
    </source>
</evidence>
<dbReference type="Pfam" id="PF14295">
    <property type="entry name" value="PAN_4"/>
    <property type="match status" value="3"/>
</dbReference>
<feature type="signal peptide" evidence="2">
    <location>
        <begin position="1"/>
        <end position="21"/>
    </location>
</feature>
<dbReference type="AlphaFoldDB" id="A0A366S6U1"/>
<feature type="region of interest" description="Disordered" evidence="1">
    <location>
        <begin position="125"/>
        <end position="151"/>
    </location>
</feature>
<feature type="compositionally biased region" description="Polar residues" evidence="1">
    <location>
        <begin position="125"/>
        <end position="134"/>
    </location>
</feature>
<dbReference type="RefSeq" id="XP_031019313.1">
    <property type="nucleotide sequence ID" value="XM_031156644.1"/>
</dbReference>
<organism evidence="4 5">
    <name type="scientific">Fusarium coffeatum</name>
    <dbReference type="NCBI Taxonomy" id="231269"/>
    <lineage>
        <taxon>Eukaryota</taxon>
        <taxon>Fungi</taxon>
        <taxon>Dikarya</taxon>
        <taxon>Ascomycota</taxon>
        <taxon>Pezizomycotina</taxon>
        <taxon>Sordariomycetes</taxon>
        <taxon>Hypocreomycetidae</taxon>
        <taxon>Hypocreales</taxon>
        <taxon>Nectriaceae</taxon>
        <taxon>Fusarium</taxon>
        <taxon>Fusarium incarnatum-equiseti species complex</taxon>
    </lineage>
</organism>
<sequence>MSRHLVRSFILATVLSPLVNAGPCRPSQISASSVAESLTQSASLPAITSSSVLTETGLYSDTTSEDTSTAIFSTHDEPDYETATTSALSIVVILTTSETISSLAVSTDTYTAFSETETLTATTNDHLPTTMTDASSTTSEPEPEPSCKDGFKNPLPEHTVCNLKGGATGDLTKIADGPGLVDGVEECRAACKELDGCDSFVLFSGQPCALFSGRPDFVSVVSSSSVTWFDMNCFCEEETTMPEPQPEPESNCKNSLKNPLPDAKICGKKGTATGGVQSLATGDRGSLETCFKSCKNNPQCESVVWKQDLLCTLWSGRPLDVQASQADSEWYDIDCFCEQEIKEDEPSCKRSEDAVCGIMGDALPTMHYYGEGPKDSLIECADACSANDSCGFFMFEDKISCDMYTGVLSRTNGRATYQKWYDATCFCGEEIRPLG</sequence>
<keyword evidence="5" id="KW-1185">Reference proteome</keyword>
<dbReference type="InterPro" id="IPR003609">
    <property type="entry name" value="Pan_app"/>
</dbReference>
<keyword evidence="2" id="KW-0732">Signal</keyword>
<comment type="caution">
    <text evidence="4">The sequence shown here is derived from an EMBL/GenBank/DDBJ whole genome shotgun (WGS) entry which is preliminary data.</text>
</comment>